<dbReference type="OrthoDB" id="573857at2"/>
<dbReference type="AlphaFoldDB" id="A0A556N713"/>
<name>A0A556N713_9FLAO</name>
<sequence>MKNEGKLRVIKTVHTAIWFFFNVVIFYMLYAVITNKIDRWLWIGYGLFILEGIILLVFKFFCPLTVLARRYSDSAKANFDIYLPDWLAKYNKTIYTSILGVIIVITLVRLLK</sequence>
<evidence type="ECO:0008006" key="4">
    <source>
        <dbReference type="Google" id="ProtNLM"/>
    </source>
</evidence>
<proteinExistence type="predicted"/>
<feature type="transmembrane region" description="Helical" evidence="1">
    <location>
        <begin position="12"/>
        <end position="33"/>
    </location>
</feature>
<reference evidence="2 3" key="1">
    <citation type="submission" date="2019-07" db="EMBL/GenBank/DDBJ databases">
        <authorList>
            <person name="Huq M.A."/>
        </authorList>
    </citation>
    <scope>NUCLEOTIDE SEQUENCE [LARGE SCALE GENOMIC DNA]</scope>
    <source>
        <strain evidence="2 3">MAH-3</strain>
    </source>
</reference>
<comment type="caution">
    <text evidence="2">The sequence shown here is derived from an EMBL/GenBank/DDBJ whole genome shotgun (WGS) entry which is preliminary data.</text>
</comment>
<organism evidence="2 3">
    <name type="scientific">Fluviicola chungangensis</name>
    <dbReference type="NCBI Taxonomy" id="2597671"/>
    <lineage>
        <taxon>Bacteria</taxon>
        <taxon>Pseudomonadati</taxon>
        <taxon>Bacteroidota</taxon>
        <taxon>Flavobacteriia</taxon>
        <taxon>Flavobacteriales</taxon>
        <taxon>Crocinitomicaceae</taxon>
        <taxon>Fluviicola</taxon>
    </lineage>
</organism>
<feature type="transmembrane region" description="Helical" evidence="1">
    <location>
        <begin position="40"/>
        <end position="61"/>
    </location>
</feature>
<dbReference type="EMBL" id="VLPL01000001">
    <property type="protein sequence ID" value="TSJ47967.1"/>
    <property type="molecule type" value="Genomic_DNA"/>
</dbReference>
<evidence type="ECO:0000313" key="3">
    <source>
        <dbReference type="Proteomes" id="UP000316008"/>
    </source>
</evidence>
<feature type="transmembrane region" description="Helical" evidence="1">
    <location>
        <begin position="93"/>
        <end position="111"/>
    </location>
</feature>
<keyword evidence="1" id="KW-0472">Membrane</keyword>
<evidence type="ECO:0000313" key="2">
    <source>
        <dbReference type="EMBL" id="TSJ47967.1"/>
    </source>
</evidence>
<accession>A0A556N713</accession>
<keyword evidence="1" id="KW-0812">Transmembrane</keyword>
<gene>
    <name evidence="2" type="ORF">FO442_02205</name>
</gene>
<dbReference type="RefSeq" id="WP_144331502.1">
    <property type="nucleotide sequence ID" value="NZ_VLPL01000001.1"/>
</dbReference>
<keyword evidence="1" id="KW-1133">Transmembrane helix</keyword>
<dbReference type="Proteomes" id="UP000316008">
    <property type="component" value="Unassembled WGS sequence"/>
</dbReference>
<protein>
    <recommendedName>
        <fullName evidence="4">DUF2784 domain-containing protein</fullName>
    </recommendedName>
</protein>
<evidence type="ECO:0000256" key="1">
    <source>
        <dbReference type="SAM" id="Phobius"/>
    </source>
</evidence>
<keyword evidence="3" id="KW-1185">Reference proteome</keyword>